<dbReference type="EMBL" id="CAJVQB010089495">
    <property type="protein sequence ID" value="CAG8847830.1"/>
    <property type="molecule type" value="Genomic_DNA"/>
</dbReference>
<comment type="caution">
    <text evidence="1">The sequence shown here is derived from an EMBL/GenBank/DDBJ whole genome shotgun (WGS) entry which is preliminary data.</text>
</comment>
<name>A0ABN7X697_GIGMA</name>
<reference evidence="1 2" key="1">
    <citation type="submission" date="2021-06" db="EMBL/GenBank/DDBJ databases">
        <authorList>
            <person name="Kallberg Y."/>
            <person name="Tangrot J."/>
            <person name="Rosling A."/>
        </authorList>
    </citation>
    <scope>NUCLEOTIDE SEQUENCE [LARGE SCALE GENOMIC DNA]</scope>
    <source>
        <strain evidence="1 2">120-4 pot B 10/14</strain>
    </source>
</reference>
<dbReference type="Proteomes" id="UP000789901">
    <property type="component" value="Unassembled WGS sequence"/>
</dbReference>
<keyword evidence="2" id="KW-1185">Reference proteome</keyword>
<feature type="non-terminal residue" evidence="1">
    <location>
        <position position="1"/>
    </location>
</feature>
<proteinExistence type="predicted"/>
<gene>
    <name evidence="1" type="ORF">GMARGA_LOCUS38867</name>
</gene>
<organism evidence="1 2">
    <name type="scientific">Gigaspora margarita</name>
    <dbReference type="NCBI Taxonomy" id="4874"/>
    <lineage>
        <taxon>Eukaryota</taxon>
        <taxon>Fungi</taxon>
        <taxon>Fungi incertae sedis</taxon>
        <taxon>Mucoromycota</taxon>
        <taxon>Glomeromycotina</taxon>
        <taxon>Glomeromycetes</taxon>
        <taxon>Diversisporales</taxon>
        <taxon>Gigasporaceae</taxon>
        <taxon>Gigaspora</taxon>
    </lineage>
</organism>
<accession>A0ABN7X697</accession>
<sequence>EEEVHGYLYEIFLVGFTEEEINEFWSLDEKVWHFDLKYKEATDMGEEEQAVYFKNKRDKIFR</sequence>
<evidence type="ECO:0000313" key="2">
    <source>
        <dbReference type="Proteomes" id="UP000789901"/>
    </source>
</evidence>
<protein>
    <submittedName>
        <fullName evidence="1">22074_t:CDS:1</fullName>
    </submittedName>
</protein>
<evidence type="ECO:0000313" key="1">
    <source>
        <dbReference type="EMBL" id="CAG8847830.1"/>
    </source>
</evidence>